<organism evidence="5 6">
    <name type="scientific">Dekkera bruxellensis</name>
    <name type="common">Brettanomyces custersii</name>
    <dbReference type="NCBI Taxonomy" id="5007"/>
    <lineage>
        <taxon>Eukaryota</taxon>
        <taxon>Fungi</taxon>
        <taxon>Dikarya</taxon>
        <taxon>Ascomycota</taxon>
        <taxon>Saccharomycotina</taxon>
        <taxon>Pichiomycetes</taxon>
        <taxon>Pichiales</taxon>
        <taxon>Pichiaceae</taxon>
        <taxon>Brettanomyces</taxon>
    </lineage>
</organism>
<keyword evidence="4" id="KW-0732">Signal</keyword>
<dbReference type="GO" id="GO:0005739">
    <property type="term" value="C:mitochondrion"/>
    <property type="evidence" value="ECO:0007669"/>
    <property type="project" value="UniProtKB-SubCell"/>
</dbReference>
<dbReference type="InterPro" id="IPR005556">
    <property type="entry name" value="SUN"/>
</dbReference>
<dbReference type="GO" id="GO:0031505">
    <property type="term" value="P:fungal-type cell wall organization"/>
    <property type="evidence" value="ECO:0007669"/>
    <property type="project" value="TreeGrafter"/>
</dbReference>
<accession>A0A7D9CVT1</accession>
<gene>
    <name evidence="5" type="primary">UTH1</name>
    <name evidence="5" type="ORF">DEBR0S1_28766G</name>
</gene>
<reference evidence="5 6" key="1">
    <citation type="submission" date="2019-07" db="EMBL/GenBank/DDBJ databases">
        <authorList>
            <person name="Friedrich A."/>
            <person name="Schacherer J."/>
        </authorList>
    </citation>
    <scope>NUCLEOTIDE SEQUENCE [LARGE SCALE GENOMIC DNA]</scope>
</reference>
<dbReference type="Pfam" id="PF03856">
    <property type="entry name" value="SUN"/>
    <property type="match status" value="1"/>
</dbReference>
<evidence type="ECO:0000256" key="1">
    <source>
        <dbReference type="ARBA" id="ARBA00004173"/>
    </source>
</evidence>
<evidence type="ECO:0000256" key="3">
    <source>
        <dbReference type="ARBA" id="ARBA00023128"/>
    </source>
</evidence>
<comment type="subcellular location">
    <subcellularLocation>
        <location evidence="1">Mitochondrion</location>
    </subcellularLocation>
</comment>
<dbReference type="PANTHER" id="PTHR31316">
    <property type="entry name" value="BETA-GLUCOSIDASE-LIKE PROTEIN NCA3, MITOCHONDRIAL-RELATED"/>
    <property type="match status" value="1"/>
</dbReference>
<feature type="chain" id="PRO_5028933969" evidence="4">
    <location>
        <begin position="19"/>
        <end position="315"/>
    </location>
</feature>
<keyword evidence="6" id="KW-1185">Reference proteome</keyword>
<sequence>MKLLNIFSSLLLVAYAYAAPVSKSTQKHKHSPHSSEKSVSVKKIVSGDLDAYESPSGSFEDGKIACSDFPSGNGVISLSWLGLGGWASIMDANGDTSSSCEDGEYCSYACQPGMAKTQWPSDQPSDGRSVGGLYCKGGYLYRTNTDADNLCAWGENSTTVKSSLDKDVAICQTDYPGSENMVVPTVLEAGSSSPLTTIDEDTYYQWQGKKTSAQFYVNNAGVSVDNGCIWGSASKGVGNYAPLVIGAGYTDGKAYISLIPNPNNKNSANFNVEITAADGSEVDGECSYSDGSFSGDSDDGCTVTVVSGSAVITFS</sequence>
<dbReference type="GO" id="GO:0009277">
    <property type="term" value="C:fungal-type cell wall"/>
    <property type="evidence" value="ECO:0007669"/>
    <property type="project" value="TreeGrafter"/>
</dbReference>
<evidence type="ECO:0000313" key="6">
    <source>
        <dbReference type="Proteomes" id="UP000478008"/>
    </source>
</evidence>
<name>A0A7D9CVT1_DEKBR</name>
<dbReference type="AlphaFoldDB" id="A0A7D9CVT1"/>
<dbReference type="Proteomes" id="UP000478008">
    <property type="component" value="Unassembled WGS sequence"/>
</dbReference>
<evidence type="ECO:0000256" key="4">
    <source>
        <dbReference type="SAM" id="SignalP"/>
    </source>
</evidence>
<dbReference type="PANTHER" id="PTHR31316:SF2">
    <property type="entry name" value="BETA-GLUCOSIDASE-LIKE PROTEIN NCA3, MITOCHONDRIAL-RELATED"/>
    <property type="match status" value="1"/>
</dbReference>
<dbReference type="GO" id="GO:0009986">
    <property type="term" value="C:cell surface"/>
    <property type="evidence" value="ECO:0007669"/>
    <property type="project" value="TreeGrafter"/>
</dbReference>
<proteinExistence type="inferred from homology"/>
<dbReference type="InterPro" id="IPR051526">
    <property type="entry name" value="Beta-Glucosidase_SUN"/>
</dbReference>
<protein>
    <submittedName>
        <fullName evidence="5">DEBR0S1_28766g1_1</fullName>
    </submittedName>
</protein>
<keyword evidence="3" id="KW-0496">Mitochondrion</keyword>
<evidence type="ECO:0000313" key="5">
    <source>
        <dbReference type="EMBL" id="VUG16911.1"/>
    </source>
</evidence>
<comment type="similarity">
    <text evidence="2">Belongs to the SUN family.</text>
</comment>
<feature type="signal peptide" evidence="4">
    <location>
        <begin position="1"/>
        <end position="18"/>
    </location>
</feature>
<evidence type="ECO:0000256" key="2">
    <source>
        <dbReference type="ARBA" id="ARBA00010579"/>
    </source>
</evidence>
<dbReference type="EMBL" id="CABFWN010000001">
    <property type="protein sequence ID" value="VUG16911.1"/>
    <property type="molecule type" value="Genomic_DNA"/>
</dbReference>